<evidence type="ECO:0000313" key="1">
    <source>
        <dbReference type="EMBL" id="MEW9920859.1"/>
    </source>
</evidence>
<dbReference type="SUPFAM" id="SSF53850">
    <property type="entry name" value="Periplasmic binding protein-like II"/>
    <property type="match status" value="1"/>
</dbReference>
<sequence length="226" mass="24762">MVFQLTRLSFFPVAAAEYERLEDLDGVPILLHAPGSGTDAIASAIENRLGIRFASRDYIEGSENRAVALMTGAAPAAILDLANRDTILAMAGEDFHALPMFEIKASDEVLFVGLEALQSHAEAVDFLVKVVDQTWHDLFDDHTVVSRELAEPTVAGPLPEDVRSNLDLWMLRAVEAGIFPPSPHDKKGPAQADLEWYLPNLSQVEAGREIENFWDFGPIEAASSLH</sequence>
<evidence type="ECO:0008006" key="3">
    <source>
        <dbReference type="Google" id="ProtNLM"/>
    </source>
</evidence>
<name>A0ABV3RRB5_9RHOB</name>
<organism evidence="1 2">
    <name type="scientific">Sulfitobacter sediminis</name>
    <dbReference type="NCBI Taxonomy" id="3234186"/>
    <lineage>
        <taxon>Bacteria</taxon>
        <taxon>Pseudomonadati</taxon>
        <taxon>Pseudomonadota</taxon>
        <taxon>Alphaproteobacteria</taxon>
        <taxon>Rhodobacterales</taxon>
        <taxon>Roseobacteraceae</taxon>
        <taxon>Sulfitobacter</taxon>
    </lineage>
</organism>
<reference evidence="1 2" key="1">
    <citation type="submission" date="2024-07" db="EMBL/GenBank/DDBJ databases">
        <title>Marimonas sp.nov., isolated from tidal-flat sediment.</title>
        <authorList>
            <person name="Jayan J.N."/>
            <person name="Lee S.S."/>
        </authorList>
    </citation>
    <scope>NUCLEOTIDE SEQUENCE [LARGE SCALE GENOMIC DNA]</scope>
    <source>
        <strain evidence="1 2">MJW-29</strain>
    </source>
</reference>
<dbReference type="EMBL" id="JBFNXX010000011">
    <property type="protein sequence ID" value="MEW9920859.1"/>
    <property type="molecule type" value="Genomic_DNA"/>
</dbReference>
<evidence type="ECO:0000313" key="2">
    <source>
        <dbReference type="Proteomes" id="UP001556098"/>
    </source>
</evidence>
<dbReference type="RefSeq" id="WP_367878562.1">
    <property type="nucleotide sequence ID" value="NZ_JBFNXX010000011.1"/>
</dbReference>
<keyword evidence="2" id="KW-1185">Reference proteome</keyword>
<comment type="caution">
    <text evidence="1">The sequence shown here is derived from an EMBL/GenBank/DDBJ whole genome shotgun (WGS) entry which is preliminary data.</text>
</comment>
<dbReference type="Proteomes" id="UP001556098">
    <property type="component" value="Unassembled WGS sequence"/>
</dbReference>
<proteinExistence type="predicted"/>
<gene>
    <name evidence="1" type="ORF">AB2B41_14690</name>
</gene>
<accession>A0ABV3RRB5</accession>
<protein>
    <recommendedName>
        <fullName evidence="3">SsuA/THI5-like domain-containing protein</fullName>
    </recommendedName>
</protein>